<keyword evidence="4" id="KW-1185">Reference proteome</keyword>
<dbReference type="GO" id="GO:0004222">
    <property type="term" value="F:metalloendopeptidase activity"/>
    <property type="evidence" value="ECO:0007669"/>
    <property type="project" value="TreeGrafter"/>
</dbReference>
<evidence type="ECO:0000256" key="1">
    <source>
        <dbReference type="SAM" id="SignalP"/>
    </source>
</evidence>
<dbReference type="PROSITE" id="PS51257">
    <property type="entry name" value="PROKAR_LIPOPROTEIN"/>
    <property type="match status" value="1"/>
</dbReference>
<dbReference type="Pfam" id="PF01551">
    <property type="entry name" value="Peptidase_M23"/>
    <property type="match status" value="1"/>
</dbReference>
<protein>
    <recommendedName>
        <fullName evidence="2">M23ase beta-sheet core domain-containing protein</fullName>
    </recommendedName>
</protein>
<dbReference type="InterPro" id="IPR011055">
    <property type="entry name" value="Dup_hybrid_motif"/>
</dbReference>
<dbReference type="InterPro" id="IPR016047">
    <property type="entry name" value="M23ase_b-sheet_dom"/>
</dbReference>
<gene>
    <name evidence="3" type="ORF">HMPREF9449_01897</name>
</gene>
<evidence type="ECO:0000313" key="3">
    <source>
        <dbReference type="EMBL" id="EHP46882.1"/>
    </source>
</evidence>
<dbReference type="PATRIC" id="fig|742817.3.peg.2019"/>
<dbReference type="PANTHER" id="PTHR21666">
    <property type="entry name" value="PEPTIDASE-RELATED"/>
    <property type="match status" value="1"/>
</dbReference>
<dbReference type="eggNOG" id="COG0739">
    <property type="taxonomic scope" value="Bacteria"/>
</dbReference>
<feature type="chain" id="PRO_5003549510" description="M23ase beta-sheet core domain-containing protein" evidence="1">
    <location>
        <begin position="26"/>
        <end position="256"/>
    </location>
</feature>
<name>H1DI11_9BACT</name>
<dbReference type="PANTHER" id="PTHR21666:SF270">
    <property type="entry name" value="MUREIN HYDROLASE ACTIVATOR ENVC"/>
    <property type="match status" value="1"/>
</dbReference>
<proteinExistence type="predicted"/>
<evidence type="ECO:0000259" key="2">
    <source>
        <dbReference type="Pfam" id="PF01551"/>
    </source>
</evidence>
<feature type="domain" description="M23ase beta-sheet core" evidence="2">
    <location>
        <begin position="126"/>
        <end position="220"/>
    </location>
</feature>
<dbReference type="InterPro" id="IPR050570">
    <property type="entry name" value="Cell_wall_metabolism_enzyme"/>
</dbReference>
<comment type="caution">
    <text evidence="3">The sequence shown here is derived from an EMBL/GenBank/DDBJ whole genome shotgun (WGS) entry which is preliminary data.</text>
</comment>
<dbReference type="SUPFAM" id="SSF51261">
    <property type="entry name" value="Duplicated hybrid motif"/>
    <property type="match status" value="1"/>
</dbReference>
<dbReference type="GeneID" id="98069454"/>
<dbReference type="HOGENOM" id="CLU_1018016_0_0_10"/>
<keyword evidence="1" id="KW-0732">Signal</keyword>
<dbReference type="Proteomes" id="UP000004892">
    <property type="component" value="Unassembled WGS sequence"/>
</dbReference>
<sequence>MSYRKLFTFVSLLISLFFTSCSLQHLPEVPFSTQLRPFSTEGMLMPATLAYSDYLPKPAEFIAPAPEITDIFSGEERYLVRAKTEKLFDKCKELWIDFGQITENSFAFPLPNARILSQYGRRHNRPHTGIDIKTFANDTIRAAFDGIIRIAGRARGYGNVVVIRHYNGLETVYGHSSKLLVKAGDKVKAGDPLSLEGRTGRATTEHLHFETRINGQPFDPNLIIDFAGQKLQNKCLVFTPDEKGKIHIDKYYKMYE</sequence>
<organism evidence="3 4">
    <name type="scientific">Odoribacter laneus YIT 12061</name>
    <dbReference type="NCBI Taxonomy" id="742817"/>
    <lineage>
        <taxon>Bacteria</taxon>
        <taxon>Pseudomonadati</taxon>
        <taxon>Bacteroidota</taxon>
        <taxon>Bacteroidia</taxon>
        <taxon>Bacteroidales</taxon>
        <taxon>Odoribacteraceae</taxon>
        <taxon>Odoribacter</taxon>
    </lineage>
</organism>
<evidence type="ECO:0000313" key="4">
    <source>
        <dbReference type="Proteomes" id="UP000004892"/>
    </source>
</evidence>
<dbReference type="CDD" id="cd12797">
    <property type="entry name" value="M23_peptidase"/>
    <property type="match status" value="1"/>
</dbReference>
<dbReference type="Gene3D" id="2.70.70.10">
    <property type="entry name" value="Glucose Permease (Domain IIA)"/>
    <property type="match status" value="1"/>
</dbReference>
<feature type="signal peptide" evidence="1">
    <location>
        <begin position="1"/>
        <end position="25"/>
    </location>
</feature>
<dbReference type="RefSeq" id="WP_009137044.1">
    <property type="nucleotide sequence ID" value="NZ_JH594596.1"/>
</dbReference>
<reference evidence="3 4" key="1">
    <citation type="submission" date="2012-01" db="EMBL/GenBank/DDBJ databases">
        <title>The Genome Sequence of Odoribacter laneus YIT 12061.</title>
        <authorList>
            <consortium name="The Broad Institute Genome Sequencing Platform"/>
            <person name="Earl A."/>
            <person name="Ward D."/>
            <person name="Feldgarden M."/>
            <person name="Gevers D."/>
            <person name="Morotomi M."/>
            <person name="Young S.K."/>
            <person name="Zeng Q."/>
            <person name="Gargeya S."/>
            <person name="Fitzgerald M."/>
            <person name="Haas B."/>
            <person name="Abouelleil A."/>
            <person name="Alvarado L."/>
            <person name="Arachchi H.M."/>
            <person name="Berlin A."/>
            <person name="Chapman S.B."/>
            <person name="Gearin G."/>
            <person name="Goldberg J."/>
            <person name="Griggs A."/>
            <person name="Gujja S."/>
            <person name="Hansen M."/>
            <person name="Heiman D."/>
            <person name="Howarth C."/>
            <person name="Larimer J."/>
            <person name="Lui A."/>
            <person name="MacDonald P.J.P."/>
            <person name="McCowen C."/>
            <person name="Montmayeur A."/>
            <person name="Murphy C."/>
            <person name="Neiman D."/>
            <person name="Pearson M."/>
            <person name="Priest M."/>
            <person name="Roberts A."/>
            <person name="Saif S."/>
            <person name="Shea T."/>
            <person name="Sisk P."/>
            <person name="Stolte C."/>
            <person name="Sykes S."/>
            <person name="Wortman J."/>
            <person name="Nusbaum C."/>
            <person name="Birren B."/>
        </authorList>
    </citation>
    <scope>NUCLEOTIDE SEQUENCE [LARGE SCALE GENOMIC DNA]</scope>
    <source>
        <strain evidence="3 4">YIT 12061</strain>
    </source>
</reference>
<dbReference type="STRING" id="742817.HMPREF9449_01897"/>
<dbReference type="AlphaFoldDB" id="H1DI11"/>
<dbReference type="EMBL" id="ADMC01000024">
    <property type="protein sequence ID" value="EHP46882.1"/>
    <property type="molecule type" value="Genomic_DNA"/>
</dbReference>
<accession>H1DI11</accession>